<dbReference type="AlphaFoldDB" id="A0A0P0Y4Y2"/>
<sequence>MVKYIFHLRATSYLVNKIQKCNLFDKKKNADMFMTLPFSSNLIFQGHFLIILKNLVPLYFLKINWIRCDPS</sequence>
<dbReference type="Proteomes" id="UP000059680">
    <property type="component" value="Chromosome 11"/>
</dbReference>
<protein>
    <submittedName>
        <fullName evidence="1">Os11g0637166 protein</fullName>
    </submittedName>
</protein>
<dbReference type="EMBL" id="AP014967">
    <property type="protein sequence ID" value="BAT14977.1"/>
    <property type="molecule type" value="Genomic_DNA"/>
</dbReference>
<evidence type="ECO:0000313" key="1">
    <source>
        <dbReference type="EMBL" id="BAT14977.1"/>
    </source>
</evidence>
<reference evidence="1 2" key="2">
    <citation type="journal article" date="2013" name="Plant Cell Physiol.">
        <title>Rice Annotation Project Database (RAP-DB): an integrative and interactive database for rice genomics.</title>
        <authorList>
            <person name="Sakai H."/>
            <person name="Lee S.S."/>
            <person name="Tanaka T."/>
            <person name="Numa H."/>
            <person name="Kim J."/>
            <person name="Kawahara Y."/>
            <person name="Wakimoto H."/>
            <person name="Yang C.C."/>
            <person name="Iwamoto M."/>
            <person name="Abe T."/>
            <person name="Yamada Y."/>
            <person name="Muto A."/>
            <person name="Inokuchi H."/>
            <person name="Ikemura T."/>
            <person name="Matsumoto T."/>
            <person name="Sasaki T."/>
            <person name="Itoh T."/>
        </authorList>
    </citation>
    <scope>NUCLEOTIDE SEQUENCE [LARGE SCALE GENOMIC DNA]</scope>
    <source>
        <strain evidence="2">cv. Nipponbare</strain>
    </source>
</reference>
<keyword evidence="2" id="KW-1185">Reference proteome</keyword>
<organism evidence="1 2">
    <name type="scientific">Oryza sativa subsp. japonica</name>
    <name type="common">Rice</name>
    <dbReference type="NCBI Taxonomy" id="39947"/>
    <lineage>
        <taxon>Eukaryota</taxon>
        <taxon>Viridiplantae</taxon>
        <taxon>Streptophyta</taxon>
        <taxon>Embryophyta</taxon>
        <taxon>Tracheophyta</taxon>
        <taxon>Spermatophyta</taxon>
        <taxon>Magnoliopsida</taxon>
        <taxon>Liliopsida</taxon>
        <taxon>Poales</taxon>
        <taxon>Poaceae</taxon>
        <taxon>BOP clade</taxon>
        <taxon>Oryzoideae</taxon>
        <taxon>Oryzeae</taxon>
        <taxon>Oryzinae</taxon>
        <taxon>Oryza</taxon>
        <taxon>Oryza sativa</taxon>
    </lineage>
</organism>
<accession>A0A0P0Y4Y2</accession>
<proteinExistence type="predicted"/>
<name>A0A0P0Y4Y2_ORYSJ</name>
<gene>
    <name evidence="1" type="ordered locus">Os11g0637166</name>
    <name evidence="1" type="ORF">OSNPB_110637166</name>
</gene>
<dbReference type="PaxDb" id="39947-A0A0P0Y4Y2"/>
<evidence type="ECO:0000313" key="2">
    <source>
        <dbReference type="Proteomes" id="UP000059680"/>
    </source>
</evidence>
<dbReference type="Gramene" id="Os11t0637166-01">
    <property type="protein sequence ID" value="Os11t0637166-01"/>
    <property type="gene ID" value="Os11g0637166"/>
</dbReference>
<reference evidence="1 2" key="3">
    <citation type="journal article" date="2013" name="Rice">
        <title>Improvement of the Oryza sativa Nipponbare reference genome using next generation sequence and optical map data.</title>
        <authorList>
            <person name="Kawahara Y."/>
            <person name="de la Bastide M."/>
            <person name="Hamilton J.P."/>
            <person name="Kanamori H."/>
            <person name="McCombie W.R."/>
            <person name="Ouyang S."/>
            <person name="Schwartz D.C."/>
            <person name="Tanaka T."/>
            <person name="Wu J."/>
            <person name="Zhou S."/>
            <person name="Childs K.L."/>
            <person name="Davidson R.M."/>
            <person name="Lin H."/>
            <person name="Quesada-Ocampo L."/>
            <person name="Vaillancourt B."/>
            <person name="Sakai H."/>
            <person name="Lee S.S."/>
            <person name="Kim J."/>
            <person name="Numa H."/>
            <person name="Itoh T."/>
            <person name="Buell C.R."/>
            <person name="Matsumoto T."/>
        </authorList>
    </citation>
    <scope>NUCLEOTIDE SEQUENCE [LARGE SCALE GENOMIC DNA]</scope>
    <source>
        <strain evidence="2">cv. Nipponbare</strain>
    </source>
</reference>
<reference evidence="2" key="1">
    <citation type="journal article" date="2005" name="Nature">
        <title>The map-based sequence of the rice genome.</title>
        <authorList>
            <consortium name="International rice genome sequencing project (IRGSP)"/>
            <person name="Matsumoto T."/>
            <person name="Wu J."/>
            <person name="Kanamori H."/>
            <person name="Katayose Y."/>
            <person name="Fujisawa M."/>
            <person name="Namiki N."/>
            <person name="Mizuno H."/>
            <person name="Yamamoto K."/>
            <person name="Antonio B.A."/>
            <person name="Baba T."/>
            <person name="Sakata K."/>
            <person name="Nagamura Y."/>
            <person name="Aoki H."/>
            <person name="Arikawa K."/>
            <person name="Arita K."/>
            <person name="Bito T."/>
            <person name="Chiden Y."/>
            <person name="Fujitsuka N."/>
            <person name="Fukunaka R."/>
            <person name="Hamada M."/>
            <person name="Harada C."/>
            <person name="Hayashi A."/>
            <person name="Hijishita S."/>
            <person name="Honda M."/>
            <person name="Hosokawa S."/>
            <person name="Ichikawa Y."/>
            <person name="Idonuma A."/>
            <person name="Iijima M."/>
            <person name="Ikeda M."/>
            <person name="Ikeno M."/>
            <person name="Ito K."/>
            <person name="Ito S."/>
            <person name="Ito T."/>
            <person name="Ito Y."/>
            <person name="Ito Y."/>
            <person name="Iwabuchi A."/>
            <person name="Kamiya K."/>
            <person name="Karasawa W."/>
            <person name="Kurita K."/>
            <person name="Katagiri S."/>
            <person name="Kikuta A."/>
            <person name="Kobayashi H."/>
            <person name="Kobayashi N."/>
            <person name="Machita K."/>
            <person name="Maehara T."/>
            <person name="Masukawa M."/>
            <person name="Mizubayashi T."/>
            <person name="Mukai Y."/>
            <person name="Nagasaki H."/>
            <person name="Nagata Y."/>
            <person name="Naito S."/>
            <person name="Nakashima M."/>
            <person name="Nakama Y."/>
            <person name="Nakamichi Y."/>
            <person name="Nakamura M."/>
            <person name="Meguro A."/>
            <person name="Negishi M."/>
            <person name="Ohta I."/>
            <person name="Ohta T."/>
            <person name="Okamoto M."/>
            <person name="Ono N."/>
            <person name="Saji S."/>
            <person name="Sakaguchi M."/>
            <person name="Sakai K."/>
            <person name="Shibata M."/>
            <person name="Shimokawa T."/>
            <person name="Song J."/>
            <person name="Takazaki Y."/>
            <person name="Terasawa K."/>
            <person name="Tsugane M."/>
            <person name="Tsuji K."/>
            <person name="Ueda S."/>
            <person name="Waki K."/>
            <person name="Yamagata H."/>
            <person name="Yamamoto M."/>
            <person name="Yamamoto S."/>
            <person name="Yamane H."/>
            <person name="Yoshiki S."/>
            <person name="Yoshihara R."/>
            <person name="Yukawa K."/>
            <person name="Zhong H."/>
            <person name="Yano M."/>
            <person name="Yuan Q."/>
            <person name="Ouyang S."/>
            <person name="Liu J."/>
            <person name="Jones K.M."/>
            <person name="Gansberger K."/>
            <person name="Moffat K."/>
            <person name="Hill J."/>
            <person name="Bera J."/>
            <person name="Fadrosh D."/>
            <person name="Jin S."/>
            <person name="Johri S."/>
            <person name="Kim M."/>
            <person name="Overton L."/>
            <person name="Reardon M."/>
            <person name="Tsitrin T."/>
            <person name="Vuong H."/>
            <person name="Weaver B."/>
            <person name="Ciecko A."/>
            <person name="Tallon L."/>
            <person name="Jackson J."/>
            <person name="Pai G."/>
            <person name="Aken S.V."/>
            <person name="Utterback T."/>
            <person name="Reidmuller S."/>
            <person name="Feldblyum T."/>
            <person name="Hsiao J."/>
            <person name="Zismann V."/>
            <person name="Iobst S."/>
            <person name="de Vazeille A.R."/>
            <person name="Buell C.R."/>
            <person name="Ying K."/>
            <person name="Li Y."/>
            <person name="Lu T."/>
            <person name="Huang Y."/>
            <person name="Zhao Q."/>
            <person name="Feng Q."/>
            <person name="Zhang L."/>
            <person name="Zhu J."/>
            <person name="Weng Q."/>
            <person name="Mu J."/>
            <person name="Lu Y."/>
            <person name="Fan D."/>
            <person name="Liu Y."/>
            <person name="Guan J."/>
            <person name="Zhang Y."/>
            <person name="Yu S."/>
            <person name="Liu X."/>
            <person name="Zhang Y."/>
            <person name="Hong G."/>
            <person name="Han B."/>
            <person name="Choisne N."/>
            <person name="Demange N."/>
            <person name="Orjeda G."/>
            <person name="Samain S."/>
            <person name="Cattolico L."/>
            <person name="Pelletier E."/>
            <person name="Couloux A."/>
            <person name="Segurens B."/>
            <person name="Wincker P."/>
            <person name="D'Hont A."/>
            <person name="Scarpelli C."/>
            <person name="Weissenbach J."/>
            <person name="Salanoubat M."/>
            <person name="Quetier F."/>
            <person name="Yu Y."/>
            <person name="Kim H.R."/>
            <person name="Rambo T."/>
            <person name="Currie J."/>
            <person name="Collura K."/>
            <person name="Luo M."/>
            <person name="Yang T."/>
            <person name="Ammiraju J.S.S."/>
            <person name="Engler F."/>
            <person name="Soderlund C."/>
            <person name="Wing R.A."/>
            <person name="Palmer L.E."/>
            <person name="de la Bastide M."/>
            <person name="Spiegel L."/>
            <person name="Nascimento L."/>
            <person name="Zutavern T."/>
            <person name="O'Shaughnessy A."/>
            <person name="Dike S."/>
            <person name="Dedhia N."/>
            <person name="Preston R."/>
            <person name="Balija V."/>
            <person name="McCombie W.R."/>
            <person name="Chow T."/>
            <person name="Chen H."/>
            <person name="Chung M."/>
            <person name="Chen C."/>
            <person name="Shaw J."/>
            <person name="Wu H."/>
            <person name="Hsiao K."/>
            <person name="Chao Y."/>
            <person name="Chu M."/>
            <person name="Cheng C."/>
            <person name="Hour A."/>
            <person name="Lee P."/>
            <person name="Lin S."/>
            <person name="Lin Y."/>
            <person name="Liou J."/>
            <person name="Liu S."/>
            <person name="Hsing Y."/>
            <person name="Raghuvanshi S."/>
            <person name="Mohanty A."/>
            <person name="Bharti A.K."/>
            <person name="Gaur A."/>
            <person name="Gupta V."/>
            <person name="Kumar D."/>
            <person name="Ravi V."/>
            <person name="Vij S."/>
            <person name="Kapur A."/>
            <person name="Khurana P."/>
            <person name="Khurana P."/>
            <person name="Khurana J.P."/>
            <person name="Tyagi A.K."/>
            <person name="Gaikwad K."/>
            <person name="Singh A."/>
            <person name="Dalal V."/>
            <person name="Srivastava S."/>
            <person name="Dixit A."/>
            <person name="Pal A.K."/>
            <person name="Ghazi I.A."/>
            <person name="Yadav M."/>
            <person name="Pandit A."/>
            <person name="Bhargava A."/>
            <person name="Sureshbabu K."/>
            <person name="Batra K."/>
            <person name="Sharma T.R."/>
            <person name="Mohapatra T."/>
            <person name="Singh N.K."/>
            <person name="Messing J."/>
            <person name="Nelson A.B."/>
            <person name="Fuks G."/>
            <person name="Kavchok S."/>
            <person name="Keizer G."/>
            <person name="Linton E."/>
            <person name="Llaca V."/>
            <person name="Song R."/>
            <person name="Tanyolac B."/>
            <person name="Young S."/>
            <person name="Ho-Il K."/>
            <person name="Hahn J.H."/>
            <person name="Sangsakoo G."/>
            <person name="Vanavichit A."/>
            <person name="de Mattos Luiz.A.T."/>
            <person name="Zimmer P.D."/>
            <person name="Malone G."/>
            <person name="Dellagostin O."/>
            <person name="de Oliveira A.C."/>
            <person name="Bevan M."/>
            <person name="Bancroft I."/>
            <person name="Minx P."/>
            <person name="Cordum H."/>
            <person name="Wilson R."/>
            <person name="Cheng Z."/>
            <person name="Jin W."/>
            <person name="Jiang J."/>
            <person name="Leong S.A."/>
            <person name="Iwama H."/>
            <person name="Gojobori T."/>
            <person name="Itoh T."/>
            <person name="Niimura Y."/>
            <person name="Fujii Y."/>
            <person name="Habara T."/>
            <person name="Sakai H."/>
            <person name="Sato Y."/>
            <person name="Wilson G."/>
            <person name="Kumar K."/>
            <person name="McCouch S."/>
            <person name="Juretic N."/>
            <person name="Hoen D."/>
            <person name="Wright S."/>
            <person name="Bruskiewich R."/>
            <person name="Bureau T."/>
            <person name="Miyao A."/>
            <person name="Hirochika H."/>
            <person name="Nishikawa T."/>
            <person name="Kadowaki K."/>
            <person name="Sugiura M."/>
            <person name="Burr B."/>
            <person name="Sasaki T."/>
        </authorList>
    </citation>
    <scope>NUCLEOTIDE SEQUENCE [LARGE SCALE GENOMIC DNA]</scope>
    <source>
        <strain evidence="2">cv. Nipponbare</strain>
    </source>
</reference>
<dbReference type="InParanoid" id="A0A0P0Y4Y2"/>